<evidence type="ECO:0000256" key="2">
    <source>
        <dbReference type="ARBA" id="ARBA00023239"/>
    </source>
</evidence>
<dbReference type="GO" id="GO:0005737">
    <property type="term" value="C:cytoplasm"/>
    <property type="evidence" value="ECO:0007669"/>
    <property type="project" value="TreeGrafter"/>
</dbReference>
<dbReference type="EMBL" id="BMYJ01000013">
    <property type="protein sequence ID" value="GHC65980.1"/>
    <property type="molecule type" value="Genomic_DNA"/>
</dbReference>
<dbReference type="GO" id="GO:0006751">
    <property type="term" value="P:glutathione catabolic process"/>
    <property type="evidence" value="ECO:0007669"/>
    <property type="project" value="InterPro"/>
</dbReference>
<dbReference type="RefSeq" id="WP_189413186.1">
    <property type="nucleotide sequence ID" value="NZ_BMYJ01000013.1"/>
</dbReference>
<dbReference type="PANTHER" id="PTHR12192">
    <property type="entry name" value="CATION TRANSPORT PROTEIN CHAC-RELATED"/>
    <property type="match status" value="1"/>
</dbReference>
<dbReference type="InterPro" id="IPR036568">
    <property type="entry name" value="GGCT-like_sf"/>
</dbReference>
<dbReference type="AlphaFoldDB" id="A0A918WQY0"/>
<dbReference type="Pfam" id="PF04752">
    <property type="entry name" value="ChaC"/>
    <property type="match status" value="1"/>
</dbReference>
<reference evidence="3" key="2">
    <citation type="submission" date="2020-09" db="EMBL/GenBank/DDBJ databases">
        <authorList>
            <person name="Sun Q."/>
            <person name="Kim S."/>
        </authorList>
    </citation>
    <scope>NUCLEOTIDE SEQUENCE</scope>
    <source>
        <strain evidence="3">KCTC 23310</strain>
    </source>
</reference>
<dbReference type="Proteomes" id="UP000638981">
    <property type="component" value="Unassembled WGS sequence"/>
</dbReference>
<organism evidence="3 4">
    <name type="scientific">Neogemmobacter tilapiae</name>
    <dbReference type="NCBI Taxonomy" id="875041"/>
    <lineage>
        <taxon>Bacteria</taxon>
        <taxon>Pseudomonadati</taxon>
        <taxon>Pseudomonadota</taxon>
        <taxon>Alphaproteobacteria</taxon>
        <taxon>Rhodobacterales</taxon>
        <taxon>Paracoccaceae</taxon>
        <taxon>Neogemmobacter</taxon>
    </lineage>
</organism>
<dbReference type="PANTHER" id="PTHR12192:SF2">
    <property type="entry name" value="GLUTATHIONE-SPECIFIC GAMMA-GLUTAMYLCYCLOTRANSFERASE 2"/>
    <property type="match status" value="1"/>
</dbReference>
<keyword evidence="4" id="KW-1185">Reference proteome</keyword>
<gene>
    <name evidence="3" type="ORF">GCM10007315_33280</name>
</gene>
<evidence type="ECO:0000313" key="3">
    <source>
        <dbReference type="EMBL" id="GHC65980.1"/>
    </source>
</evidence>
<accession>A0A918WQY0</accession>
<dbReference type="InterPro" id="IPR006840">
    <property type="entry name" value="ChaC"/>
</dbReference>
<sequence>MDREFWVFGYGSLMWDPGFAFVERRIARLEGWQRRFCMWSIHYRGTPEAPGLVLALDRAEGEFCEGIAFRIAAEEAEATHALLQERELISYAYAEAFLPVRLAGGEEVEALAYVINQGHEQYARHLSTEEQAQLIATRAGQRGPNRDYLWNTVDHLRELGIEDPRLEALGARVRELVGQG</sequence>
<dbReference type="CDD" id="cd06661">
    <property type="entry name" value="GGCT_like"/>
    <property type="match status" value="1"/>
</dbReference>
<protein>
    <recommendedName>
        <fullName evidence="1">glutathione-specific gamma-glutamylcyclotransferase</fullName>
        <ecNumber evidence="1">4.3.2.7</ecNumber>
    </recommendedName>
</protein>
<name>A0A918WQY0_9RHOB</name>
<dbReference type="Gene3D" id="3.10.490.10">
    <property type="entry name" value="Gamma-glutamyl cyclotransferase-like"/>
    <property type="match status" value="1"/>
</dbReference>
<comment type="caution">
    <text evidence="3">The sequence shown here is derived from an EMBL/GenBank/DDBJ whole genome shotgun (WGS) entry which is preliminary data.</text>
</comment>
<evidence type="ECO:0000256" key="1">
    <source>
        <dbReference type="ARBA" id="ARBA00012344"/>
    </source>
</evidence>
<dbReference type="EC" id="4.3.2.7" evidence="1"/>
<proteinExistence type="predicted"/>
<dbReference type="GO" id="GO:0061928">
    <property type="term" value="F:glutathione specific gamma-glutamylcyclotransferase activity"/>
    <property type="evidence" value="ECO:0007669"/>
    <property type="project" value="UniProtKB-EC"/>
</dbReference>
<dbReference type="InterPro" id="IPR013024">
    <property type="entry name" value="GGCT-like"/>
</dbReference>
<dbReference type="SUPFAM" id="SSF110857">
    <property type="entry name" value="Gamma-glutamyl cyclotransferase-like"/>
    <property type="match status" value="1"/>
</dbReference>
<evidence type="ECO:0000313" key="4">
    <source>
        <dbReference type="Proteomes" id="UP000638981"/>
    </source>
</evidence>
<keyword evidence="2" id="KW-0456">Lyase</keyword>
<reference evidence="3" key="1">
    <citation type="journal article" date="2014" name="Int. J. Syst. Evol. Microbiol.">
        <title>Complete genome sequence of Corynebacterium casei LMG S-19264T (=DSM 44701T), isolated from a smear-ripened cheese.</title>
        <authorList>
            <consortium name="US DOE Joint Genome Institute (JGI-PGF)"/>
            <person name="Walter F."/>
            <person name="Albersmeier A."/>
            <person name="Kalinowski J."/>
            <person name="Ruckert C."/>
        </authorList>
    </citation>
    <scope>NUCLEOTIDE SEQUENCE</scope>
    <source>
        <strain evidence="3">KCTC 23310</strain>
    </source>
</reference>